<organism evidence="7 8">
    <name type="scientific">Galeopterus variegatus</name>
    <name type="common">Malayan flying lemur</name>
    <name type="synonym">Cynocephalus variegatus</name>
    <dbReference type="NCBI Taxonomy" id="482537"/>
    <lineage>
        <taxon>Eukaryota</taxon>
        <taxon>Metazoa</taxon>
        <taxon>Chordata</taxon>
        <taxon>Craniata</taxon>
        <taxon>Vertebrata</taxon>
        <taxon>Euteleostomi</taxon>
        <taxon>Mammalia</taxon>
        <taxon>Eutheria</taxon>
        <taxon>Euarchontoglires</taxon>
        <taxon>Dermoptera</taxon>
        <taxon>Cynocephalidae</taxon>
        <taxon>Galeopterus</taxon>
    </lineage>
</organism>
<feature type="transmembrane region" description="Helical" evidence="6">
    <location>
        <begin position="128"/>
        <end position="150"/>
    </location>
</feature>
<keyword evidence="5 6" id="KW-0472">Membrane</keyword>
<feature type="transmembrane region" description="Helical" evidence="6">
    <location>
        <begin position="96"/>
        <end position="116"/>
    </location>
</feature>
<feature type="transmembrane region" description="Helical" evidence="6">
    <location>
        <begin position="40"/>
        <end position="60"/>
    </location>
</feature>
<name>A0ABM0REF9_GALVR</name>
<evidence type="ECO:0000313" key="8">
    <source>
        <dbReference type="RefSeq" id="XP_008579000.1"/>
    </source>
</evidence>
<protein>
    <submittedName>
        <fullName evidence="8">Serine incorporator 3</fullName>
    </submittedName>
</protein>
<evidence type="ECO:0000256" key="6">
    <source>
        <dbReference type="SAM" id="Phobius"/>
    </source>
</evidence>
<accession>A0ABM0REF9</accession>
<evidence type="ECO:0000256" key="3">
    <source>
        <dbReference type="ARBA" id="ARBA00022692"/>
    </source>
</evidence>
<feature type="transmembrane region" description="Helical" evidence="6">
    <location>
        <begin position="156"/>
        <end position="179"/>
    </location>
</feature>
<feature type="transmembrane region" description="Helical" evidence="6">
    <location>
        <begin position="446"/>
        <end position="466"/>
    </location>
</feature>
<dbReference type="Proteomes" id="UP000694923">
    <property type="component" value="Unplaced"/>
</dbReference>
<comment type="similarity">
    <text evidence="2">Belongs to the TDE1 family.</text>
</comment>
<keyword evidence="3 6" id="KW-0812">Transmembrane</keyword>
<feature type="transmembrane region" description="Helical" evidence="6">
    <location>
        <begin position="6"/>
        <end position="28"/>
    </location>
</feature>
<feature type="transmembrane region" description="Helical" evidence="6">
    <location>
        <begin position="334"/>
        <end position="352"/>
    </location>
</feature>
<gene>
    <name evidence="8" type="primary">SERINC3</name>
</gene>
<feature type="transmembrane region" description="Helical" evidence="6">
    <location>
        <begin position="406"/>
        <end position="426"/>
    </location>
</feature>
<dbReference type="Pfam" id="PF03348">
    <property type="entry name" value="Serinc"/>
    <property type="match status" value="1"/>
</dbReference>
<evidence type="ECO:0000256" key="4">
    <source>
        <dbReference type="ARBA" id="ARBA00022989"/>
    </source>
</evidence>
<dbReference type="PANTHER" id="PTHR10383:SF51">
    <property type="entry name" value="SERINE INCORPORATOR 3"/>
    <property type="match status" value="1"/>
</dbReference>
<comment type="subcellular location">
    <subcellularLocation>
        <location evidence="1">Membrane</location>
        <topology evidence="1">Multi-pass membrane protein</topology>
    </subcellularLocation>
</comment>
<dbReference type="GeneID" id="103596979"/>
<evidence type="ECO:0000256" key="2">
    <source>
        <dbReference type="ARBA" id="ARBA00006665"/>
    </source>
</evidence>
<reference evidence="8" key="1">
    <citation type="submission" date="2025-08" db="UniProtKB">
        <authorList>
            <consortium name="RefSeq"/>
        </authorList>
    </citation>
    <scope>IDENTIFICATION</scope>
</reference>
<feature type="transmembrane region" description="Helical" evidence="6">
    <location>
        <begin position="200"/>
        <end position="226"/>
    </location>
</feature>
<keyword evidence="7" id="KW-1185">Reference proteome</keyword>
<sequence length="472" mass="52223">MGAVLGVFSFASWVPCLCSGASCLLCSCCPNSKNSTVTRLIYAFILILGTVVSCIMLMGMESQLKKIPGFCEGGFKIKVTDTKADKDCDVLVGYKAVYRINFALAVFFFVFFLLMLKVKTSKGPRAAIHNGFWFFKIAAIVGIMVGSFYIPGGNFTTAWFIVGMIGAGFFILIQLVLLIDMAHSWNELWVNQMEEGNPRFWYAALLSVTSLFYILSIIAVGLLYTYYTKPDGCTENKFFISINLILCVVVSIISIHPKIQEHQPRSGLLQSSIITLYTLYLTWSAMCNEPDRSCNPGLLSIITHIAAPTLAPGNSTAVVPTSTPPSKSGQFLEAENILGLIVFVLCLLYSSFRTSSNSQVNKLTLSGNDSVILGDTATNGASDEEDGQPRRAVDNEKEGVQYSYSFFHLMLCLASLYIMMTLTNWYSPDAEFQNMTSKWPAVWVKISSSWVCLLLYVWTLLAPLFLTSRDFS</sequence>
<evidence type="ECO:0000256" key="5">
    <source>
        <dbReference type="ARBA" id="ARBA00023136"/>
    </source>
</evidence>
<dbReference type="InterPro" id="IPR005016">
    <property type="entry name" value="TDE1/TMS"/>
</dbReference>
<dbReference type="RefSeq" id="XP_008579000.1">
    <property type="nucleotide sequence ID" value="XM_008580778.1"/>
</dbReference>
<feature type="transmembrane region" description="Helical" evidence="6">
    <location>
        <begin position="238"/>
        <end position="255"/>
    </location>
</feature>
<feature type="transmembrane region" description="Helical" evidence="6">
    <location>
        <begin position="267"/>
        <end position="286"/>
    </location>
</feature>
<dbReference type="PANTHER" id="PTHR10383">
    <property type="entry name" value="SERINE INCORPORATOR"/>
    <property type="match status" value="1"/>
</dbReference>
<evidence type="ECO:0000313" key="7">
    <source>
        <dbReference type="Proteomes" id="UP000694923"/>
    </source>
</evidence>
<proteinExistence type="inferred from homology"/>
<keyword evidence="4 6" id="KW-1133">Transmembrane helix</keyword>
<evidence type="ECO:0000256" key="1">
    <source>
        <dbReference type="ARBA" id="ARBA00004141"/>
    </source>
</evidence>